<dbReference type="AlphaFoldDB" id="A0A836BNN2"/>
<comment type="caution">
    <text evidence="2">The sequence shown here is derived from an EMBL/GenBank/DDBJ whole genome shotgun (WGS) entry which is preliminary data.</text>
</comment>
<feature type="chain" id="PRO_5032771188" evidence="1">
    <location>
        <begin position="19"/>
        <end position="165"/>
    </location>
</feature>
<feature type="signal peptide" evidence="1">
    <location>
        <begin position="1"/>
        <end position="18"/>
    </location>
</feature>
<protein>
    <submittedName>
        <fullName evidence="2">Uncharacterized protein</fullName>
    </submittedName>
</protein>
<evidence type="ECO:0000313" key="2">
    <source>
        <dbReference type="EMBL" id="KAG2481899.1"/>
    </source>
</evidence>
<name>A0A836BNN2_9CHLO</name>
<reference evidence="2" key="1">
    <citation type="journal article" date="2020" name="bioRxiv">
        <title>Comparative genomics of Chlamydomonas.</title>
        <authorList>
            <person name="Craig R.J."/>
            <person name="Hasan A.R."/>
            <person name="Ness R.W."/>
            <person name="Keightley P.D."/>
        </authorList>
    </citation>
    <scope>NUCLEOTIDE SEQUENCE</scope>
    <source>
        <strain evidence="2">CCAP 11/70</strain>
    </source>
</reference>
<proteinExistence type="predicted"/>
<dbReference type="EMBL" id="JAEHOE010000359">
    <property type="protein sequence ID" value="KAG2481899.1"/>
    <property type="molecule type" value="Genomic_DNA"/>
</dbReference>
<dbReference type="OrthoDB" id="547389at2759"/>
<evidence type="ECO:0000313" key="3">
    <source>
        <dbReference type="Proteomes" id="UP000612055"/>
    </source>
</evidence>
<accession>A0A836BNN2</accession>
<evidence type="ECO:0000256" key="1">
    <source>
        <dbReference type="SAM" id="SignalP"/>
    </source>
</evidence>
<sequence length="165" mass="18039">MRATVLLVLVLLLRSVTSQDVGTSTSSSFSLVAEDFCVSRQILPLVAGCSASQQANGSLLPLWGALVNVTRDCGLDPTPGGNHSSYDSYGLGPWLAGVQSVFQQYVYEFNAQSGLTNWYRNRTIGDYISNWVQMWPTPDNPGPNDWWMLGSEVFGEDLDHGGSWT</sequence>
<dbReference type="Proteomes" id="UP000612055">
    <property type="component" value="Unassembled WGS sequence"/>
</dbReference>
<gene>
    <name evidence="2" type="ORF">HYH03_019143</name>
</gene>
<keyword evidence="3" id="KW-1185">Reference proteome</keyword>
<keyword evidence="1" id="KW-0732">Signal</keyword>
<organism evidence="2 3">
    <name type="scientific">Edaphochlamys debaryana</name>
    <dbReference type="NCBI Taxonomy" id="47281"/>
    <lineage>
        <taxon>Eukaryota</taxon>
        <taxon>Viridiplantae</taxon>
        <taxon>Chlorophyta</taxon>
        <taxon>core chlorophytes</taxon>
        <taxon>Chlorophyceae</taxon>
        <taxon>CS clade</taxon>
        <taxon>Chlamydomonadales</taxon>
        <taxon>Chlamydomonadales incertae sedis</taxon>
        <taxon>Edaphochlamys</taxon>
    </lineage>
</organism>